<dbReference type="Proteomes" id="UP000465306">
    <property type="component" value="Unassembled WGS sequence"/>
</dbReference>
<feature type="compositionally biased region" description="Basic and acidic residues" evidence="1">
    <location>
        <begin position="150"/>
        <end position="161"/>
    </location>
</feature>
<evidence type="ECO:0000313" key="2">
    <source>
        <dbReference type="EMBL" id="GFG65792.1"/>
    </source>
</evidence>
<organism evidence="3 5">
    <name type="scientific">Mycobacterium kubicae</name>
    <dbReference type="NCBI Taxonomy" id="120959"/>
    <lineage>
        <taxon>Bacteria</taxon>
        <taxon>Bacillati</taxon>
        <taxon>Actinomycetota</taxon>
        <taxon>Actinomycetes</taxon>
        <taxon>Mycobacteriales</taxon>
        <taxon>Mycobacteriaceae</taxon>
        <taxon>Mycobacterium</taxon>
        <taxon>Mycobacterium simiae complex</taxon>
    </lineage>
</organism>
<evidence type="ECO:0000256" key="1">
    <source>
        <dbReference type="SAM" id="MobiDB-lite"/>
    </source>
</evidence>
<name>A0AAX1JBQ9_9MYCO</name>
<sequence length="185" mass="20339">MALITDKPEDIPTGNDLDNLDPEDVEGGTAGATRERAEIYLSGAHVATLDDAPDGLERITMMVELEVVEESIRFTENGEKEIPIRRCRRVGDMWRPGTARPPTKEQILAEQAAAKAKAAREQAEREEAERAEKEQNEPPMFDEDGDPIDPDAKHQNDHAPEDQGDGDQPDPEPSNVVAFSDGGKK</sequence>
<feature type="compositionally biased region" description="Basic and acidic residues" evidence="1">
    <location>
        <begin position="1"/>
        <end position="10"/>
    </location>
</feature>
<reference evidence="2" key="2">
    <citation type="submission" date="2020-02" db="EMBL/GenBank/DDBJ databases">
        <authorList>
            <person name="Matsumoto Y."/>
            <person name="Kinjo T."/>
            <person name="Motooka D."/>
            <person name="Nabeya D."/>
            <person name="Jung N."/>
            <person name="Uechi K."/>
            <person name="Horii T."/>
            <person name="Iida T."/>
            <person name="Fujita J."/>
            <person name="Nakamura S."/>
        </authorList>
    </citation>
    <scope>NUCLEOTIDE SEQUENCE</scope>
    <source>
        <strain evidence="2">JCM 13573</strain>
    </source>
</reference>
<protein>
    <submittedName>
        <fullName evidence="3">Uncharacterized protein</fullName>
    </submittedName>
</protein>
<feature type="region of interest" description="Disordered" evidence="1">
    <location>
        <begin position="1"/>
        <end position="32"/>
    </location>
</feature>
<feature type="region of interest" description="Disordered" evidence="1">
    <location>
        <begin position="93"/>
        <end position="185"/>
    </location>
</feature>
<feature type="compositionally biased region" description="Basic and acidic residues" evidence="1">
    <location>
        <begin position="118"/>
        <end position="136"/>
    </location>
</feature>
<keyword evidence="4" id="KW-1185">Reference proteome</keyword>
<evidence type="ECO:0000313" key="5">
    <source>
        <dbReference type="Proteomes" id="UP000663583"/>
    </source>
</evidence>
<dbReference type="RefSeq" id="WP_085074929.1">
    <property type="nucleotide sequence ID" value="NZ_BLKU01000005.1"/>
</dbReference>
<dbReference type="EMBL" id="BLKU01000005">
    <property type="protein sequence ID" value="GFG65792.1"/>
    <property type="molecule type" value="Genomic_DNA"/>
</dbReference>
<evidence type="ECO:0000313" key="4">
    <source>
        <dbReference type="Proteomes" id="UP000465306"/>
    </source>
</evidence>
<gene>
    <name evidence="3" type="ORF">I2456_27210</name>
    <name evidence="2" type="ORF">MKUB_32820</name>
</gene>
<reference evidence="3" key="3">
    <citation type="submission" date="2020-11" db="EMBL/GenBank/DDBJ databases">
        <title>Intraspecies plasmid and genomic variation of Mycobacterium kubicae revealed by the complete genome sequences of two clinical isolates.</title>
        <authorList>
            <person name="Hendrix J.R."/>
            <person name="Epperson L.E."/>
            <person name="Honda J.R."/>
            <person name="Strong M."/>
        </authorList>
    </citation>
    <scope>NUCLEOTIDE SEQUENCE</scope>
    <source>
        <strain evidence="3">JCM 13573</strain>
    </source>
</reference>
<proteinExistence type="predicted"/>
<evidence type="ECO:0000313" key="3">
    <source>
        <dbReference type="EMBL" id="QPI37886.1"/>
    </source>
</evidence>
<feature type="compositionally biased region" description="Acidic residues" evidence="1">
    <location>
        <begin position="140"/>
        <end position="149"/>
    </location>
</feature>
<dbReference type="EMBL" id="CP065047">
    <property type="protein sequence ID" value="QPI37886.1"/>
    <property type="molecule type" value="Genomic_DNA"/>
</dbReference>
<dbReference type="AlphaFoldDB" id="A0AAX1JBQ9"/>
<dbReference type="KEGG" id="mku:I2456_27210"/>
<accession>A0AAX1JBQ9</accession>
<reference evidence="2 4" key="1">
    <citation type="journal article" date="2019" name="Emerg. Microbes Infect.">
        <title>Comprehensive subspecies identification of 175 nontuberculous mycobacteria species based on 7547 genomic profiles.</title>
        <authorList>
            <person name="Matsumoto Y."/>
            <person name="Kinjo T."/>
            <person name="Motooka D."/>
            <person name="Nabeya D."/>
            <person name="Jung N."/>
            <person name="Uechi K."/>
            <person name="Horii T."/>
            <person name="Iida T."/>
            <person name="Fujita J."/>
            <person name="Nakamura S."/>
        </authorList>
    </citation>
    <scope>NUCLEOTIDE SEQUENCE [LARGE SCALE GENOMIC DNA]</scope>
    <source>
        <strain evidence="2 4">JCM 13573</strain>
    </source>
</reference>
<dbReference type="Proteomes" id="UP000663583">
    <property type="component" value="Chromosome"/>
</dbReference>